<organism evidence="2 3">
    <name type="scientific">Petrolisthes manimaculis</name>
    <dbReference type="NCBI Taxonomy" id="1843537"/>
    <lineage>
        <taxon>Eukaryota</taxon>
        <taxon>Metazoa</taxon>
        <taxon>Ecdysozoa</taxon>
        <taxon>Arthropoda</taxon>
        <taxon>Crustacea</taxon>
        <taxon>Multicrustacea</taxon>
        <taxon>Malacostraca</taxon>
        <taxon>Eumalacostraca</taxon>
        <taxon>Eucarida</taxon>
        <taxon>Decapoda</taxon>
        <taxon>Pleocyemata</taxon>
        <taxon>Anomura</taxon>
        <taxon>Galatheoidea</taxon>
        <taxon>Porcellanidae</taxon>
        <taxon>Petrolisthes</taxon>
    </lineage>
</organism>
<evidence type="ECO:0000256" key="1">
    <source>
        <dbReference type="SAM" id="MobiDB-lite"/>
    </source>
</evidence>
<proteinExistence type="predicted"/>
<protein>
    <submittedName>
        <fullName evidence="2">Uncharacterized protein</fullName>
    </submittedName>
</protein>
<accession>A0AAE1TKV4</accession>
<dbReference type="AlphaFoldDB" id="A0AAE1TKV4"/>
<dbReference type="Proteomes" id="UP001292094">
    <property type="component" value="Unassembled WGS sequence"/>
</dbReference>
<gene>
    <name evidence="2" type="ORF">Pmani_038079</name>
</gene>
<feature type="compositionally biased region" description="Pro residues" evidence="1">
    <location>
        <begin position="86"/>
        <end position="107"/>
    </location>
</feature>
<dbReference type="EMBL" id="JAWZYT010006065">
    <property type="protein sequence ID" value="KAK4288921.1"/>
    <property type="molecule type" value="Genomic_DNA"/>
</dbReference>
<feature type="region of interest" description="Disordered" evidence="1">
    <location>
        <begin position="173"/>
        <end position="195"/>
    </location>
</feature>
<name>A0AAE1TKV4_9EUCA</name>
<keyword evidence="3" id="KW-1185">Reference proteome</keyword>
<reference evidence="2" key="1">
    <citation type="submission" date="2023-11" db="EMBL/GenBank/DDBJ databases">
        <title>Genome assemblies of two species of porcelain crab, Petrolisthes cinctipes and Petrolisthes manimaculis (Anomura: Porcellanidae).</title>
        <authorList>
            <person name="Angst P."/>
        </authorList>
    </citation>
    <scope>NUCLEOTIDE SEQUENCE</scope>
    <source>
        <strain evidence="2">PB745_02</strain>
        <tissue evidence="2">Gill</tissue>
    </source>
</reference>
<evidence type="ECO:0000313" key="2">
    <source>
        <dbReference type="EMBL" id="KAK4288921.1"/>
    </source>
</evidence>
<feature type="region of interest" description="Disordered" evidence="1">
    <location>
        <begin position="83"/>
        <end position="111"/>
    </location>
</feature>
<sequence length="195" mass="20974">MMWSTRLELQRVSASRGGLQRRDFSDAVYAACSLSIYRGYSSPNRASTLTLYHQGSWTLRCPGRCPPTSSPCPAPRPLNTTYDAPHPCPSDPLFPTTQPPSPAPPPAASGSLLLGGRTSPVRQVFTVSLPRLSTQDPPLVVPGPSPSPEVPRWVSEVVCLSAPPLTPAITTPHLPSPHHTCRHHTTPAVTPRTHT</sequence>
<comment type="caution">
    <text evidence="2">The sequence shown here is derived from an EMBL/GenBank/DDBJ whole genome shotgun (WGS) entry which is preliminary data.</text>
</comment>
<evidence type="ECO:0000313" key="3">
    <source>
        <dbReference type="Proteomes" id="UP001292094"/>
    </source>
</evidence>